<keyword evidence="1" id="KW-0304">Gas vesicle</keyword>
<gene>
    <name evidence="4" type="ORF">ATL45_7538</name>
    <name evidence="5" type="ORF">SAMN05421805_12856</name>
</gene>
<organism evidence="5 6">
    <name type="scientific">Saccharopolyspora antimicrobica</name>
    <dbReference type="NCBI Taxonomy" id="455193"/>
    <lineage>
        <taxon>Bacteria</taxon>
        <taxon>Bacillati</taxon>
        <taxon>Actinomycetota</taxon>
        <taxon>Actinomycetes</taxon>
        <taxon>Pseudonocardiales</taxon>
        <taxon>Pseudonocardiaceae</taxon>
        <taxon>Saccharopolyspora</taxon>
    </lineage>
</organism>
<evidence type="ECO:0000313" key="4">
    <source>
        <dbReference type="EMBL" id="RKT89091.1"/>
    </source>
</evidence>
<dbReference type="AlphaFoldDB" id="A0A1I5KY25"/>
<dbReference type="Proteomes" id="UP000270697">
    <property type="component" value="Unassembled WGS sequence"/>
</dbReference>
<dbReference type="EMBL" id="RBXX01000002">
    <property type="protein sequence ID" value="RKT89091.1"/>
    <property type="molecule type" value="Genomic_DNA"/>
</dbReference>
<dbReference type="GO" id="GO:0031412">
    <property type="term" value="P:gas vesicle organization"/>
    <property type="evidence" value="ECO:0007669"/>
    <property type="project" value="InterPro"/>
</dbReference>
<comment type="similarity">
    <text evidence="3">Belongs to the gas vesicle GvpF/GvpL family.</text>
</comment>
<evidence type="ECO:0000256" key="1">
    <source>
        <dbReference type="ARBA" id="ARBA00022987"/>
    </source>
</evidence>
<reference evidence="5 6" key="1">
    <citation type="submission" date="2016-10" db="EMBL/GenBank/DDBJ databases">
        <authorList>
            <person name="de Groot N.N."/>
        </authorList>
    </citation>
    <scope>NUCLEOTIDE SEQUENCE [LARGE SCALE GENOMIC DNA]</scope>
    <source>
        <strain evidence="5 6">CPCC 201259</strain>
    </source>
</reference>
<dbReference type="Pfam" id="PF06386">
    <property type="entry name" value="GvpL_GvpF"/>
    <property type="match status" value="1"/>
</dbReference>
<accession>A0A1I5KY25</accession>
<reference evidence="4 7" key="2">
    <citation type="submission" date="2018-10" db="EMBL/GenBank/DDBJ databases">
        <title>Sequencing the genomes of 1000 actinobacteria strains.</title>
        <authorList>
            <person name="Klenk H.-P."/>
        </authorList>
    </citation>
    <scope>NUCLEOTIDE SEQUENCE [LARGE SCALE GENOMIC DNA]</scope>
    <source>
        <strain evidence="4 7">DSM 45119</strain>
    </source>
</reference>
<comment type="subcellular location">
    <subcellularLocation>
        <location evidence="2">Gas vesicle</location>
    </subcellularLocation>
</comment>
<dbReference type="EMBL" id="FOUP01000028">
    <property type="protein sequence ID" value="SFO89802.1"/>
    <property type="molecule type" value="Genomic_DNA"/>
</dbReference>
<dbReference type="PANTHER" id="PTHR36852:SF1">
    <property type="entry name" value="PROTEIN GVPL 2"/>
    <property type="match status" value="1"/>
</dbReference>
<protein>
    <submittedName>
        <fullName evidence="4">Gas vesicle protein GvpL/GvpF</fullName>
    </submittedName>
    <submittedName>
        <fullName evidence="5">Gas vesicle synthesis protein GvpL/GvpF</fullName>
    </submittedName>
</protein>
<name>A0A1I5KY25_9PSEU</name>
<dbReference type="Proteomes" id="UP000199398">
    <property type="component" value="Unassembled WGS sequence"/>
</dbReference>
<dbReference type="OrthoDB" id="146444at2"/>
<sequence>MADSMTYVYGIVRDPGPEPTLGAQGIAGSAVRLVRQGELAALVSSVDAAEFGAEALRKNLEDLEWLEATARAHNRVVLTSAATTTTAPFGLATVYFHDDRVREVLAERSEEFSQVLHSIDDSAEWGVKARADLDDPALRRGASEAGGESAAGPGASYLRQLKEQRESRQNAENTAFELAGQVHAELCSLARASRSHPPQNRELAGYAGLMVLNCSYLVDKSTGDEFTATVRRLSDDYAALDVELTGPWPPYSFAQIREGENR</sequence>
<dbReference type="PANTHER" id="PTHR36852">
    <property type="entry name" value="PROTEIN GVPL 2"/>
    <property type="match status" value="1"/>
</dbReference>
<evidence type="ECO:0000313" key="7">
    <source>
        <dbReference type="Proteomes" id="UP000270697"/>
    </source>
</evidence>
<proteinExistence type="inferred from homology"/>
<dbReference type="STRING" id="455193.SAMN05421805_12856"/>
<dbReference type="GO" id="GO:0031411">
    <property type="term" value="C:gas vesicle"/>
    <property type="evidence" value="ECO:0007669"/>
    <property type="project" value="UniProtKB-SubCell"/>
</dbReference>
<evidence type="ECO:0000256" key="3">
    <source>
        <dbReference type="ARBA" id="ARBA00035643"/>
    </source>
</evidence>
<evidence type="ECO:0000313" key="5">
    <source>
        <dbReference type="EMBL" id="SFO89802.1"/>
    </source>
</evidence>
<evidence type="ECO:0000256" key="2">
    <source>
        <dbReference type="ARBA" id="ARBA00035108"/>
    </source>
</evidence>
<keyword evidence="7" id="KW-1185">Reference proteome</keyword>
<dbReference type="RefSeq" id="WP_093160241.1">
    <property type="nucleotide sequence ID" value="NZ_FOUP01000028.1"/>
</dbReference>
<dbReference type="InterPro" id="IPR009430">
    <property type="entry name" value="GvpL/GvpF"/>
</dbReference>
<evidence type="ECO:0000313" key="6">
    <source>
        <dbReference type="Proteomes" id="UP000199398"/>
    </source>
</evidence>